<organism evidence="1 2">
    <name type="scientific">Paenibacillus glucanolyticus</name>
    <dbReference type="NCBI Taxonomy" id="59843"/>
    <lineage>
        <taxon>Bacteria</taxon>
        <taxon>Bacillati</taxon>
        <taxon>Bacillota</taxon>
        <taxon>Bacilli</taxon>
        <taxon>Bacillales</taxon>
        <taxon>Paenibacillaceae</taxon>
        <taxon>Paenibacillus</taxon>
    </lineage>
</organism>
<dbReference type="AlphaFoldDB" id="A0A163J9R5"/>
<name>A0A163J9R5_9BACL</name>
<protein>
    <submittedName>
        <fullName evidence="1">Uncharacterized protein</fullName>
    </submittedName>
</protein>
<dbReference type="RefSeq" id="WP_063478322.1">
    <property type="nucleotide sequence ID" value="NZ_CP147845.1"/>
</dbReference>
<gene>
    <name evidence="1" type="ORF">AWU65_11275</name>
</gene>
<sequence>MDKTLFSGRVQELQTELNKLHSEKFRIELELTDGNTSPVSFEQVRELIHGFNLLLTAAPFEQRKTLMPFSSNELR</sequence>
<evidence type="ECO:0000313" key="2">
    <source>
        <dbReference type="Proteomes" id="UP000076796"/>
    </source>
</evidence>
<dbReference type="Proteomes" id="UP000076796">
    <property type="component" value="Unassembled WGS sequence"/>
</dbReference>
<dbReference type="OrthoDB" id="9811097at2"/>
<proteinExistence type="predicted"/>
<evidence type="ECO:0000313" key="1">
    <source>
        <dbReference type="EMBL" id="KZS46454.1"/>
    </source>
</evidence>
<dbReference type="EMBL" id="LWMH01000001">
    <property type="protein sequence ID" value="KZS46454.1"/>
    <property type="molecule type" value="Genomic_DNA"/>
</dbReference>
<accession>A0A163J9R5</accession>
<comment type="caution">
    <text evidence="1">The sequence shown here is derived from an EMBL/GenBank/DDBJ whole genome shotgun (WGS) entry which is preliminary data.</text>
</comment>
<dbReference type="GeneID" id="97558231"/>
<reference evidence="1" key="1">
    <citation type="journal article" date="2016" name="Genome Announc.">
        <title>Draft genomes of two strains of Paenibacillus glucanolyticus with capability to degrade lignocellulose.</title>
        <authorList>
            <person name="Mathews S.L."/>
            <person name="Pawlak J."/>
            <person name="Grunden A.M."/>
        </authorList>
    </citation>
    <scope>NUCLEOTIDE SEQUENCE [LARGE SCALE GENOMIC DNA]</scope>
    <source>
        <strain evidence="1">SLM1</strain>
    </source>
</reference>
<keyword evidence="2" id="KW-1185">Reference proteome</keyword>